<dbReference type="EMBL" id="FZQP02006793">
    <property type="protein sequence ID" value="VVD03685.1"/>
    <property type="molecule type" value="Genomic_DNA"/>
</dbReference>
<dbReference type="GO" id="GO:0005524">
    <property type="term" value="F:ATP binding"/>
    <property type="evidence" value="ECO:0007669"/>
    <property type="project" value="UniProtKB-KW"/>
</dbReference>
<evidence type="ECO:0000313" key="9">
    <source>
        <dbReference type="Proteomes" id="UP000324832"/>
    </source>
</evidence>
<dbReference type="AlphaFoldDB" id="A0A5E4QZP3"/>
<dbReference type="SUPFAM" id="SSF52540">
    <property type="entry name" value="P-loop containing nucleoside triphosphate hydrolases"/>
    <property type="match status" value="1"/>
</dbReference>
<dbReference type="InterPro" id="IPR013632">
    <property type="entry name" value="Rad51_C"/>
</dbReference>
<name>A0A5E4QZP3_9NEOP</name>
<comment type="subcellular location">
    <subcellularLocation>
        <location evidence="1">Nucleus</location>
    </subcellularLocation>
</comment>
<evidence type="ECO:0000256" key="2">
    <source>
        <dbReference type="ARBA" id="ARBA00022741"/>
    </source>
</evidence>
<dbReference type="GO" id="GO:0005657">
    <property type="term" value="C:replication fork"/>
    <property type="evidence" value="ECO:0007669"/>
    <property type="project" value="TreeGrafter"/>
</dbReference>
<keyword evidence="4" id="KW-0067">ATP-binding</keyword>
<dbReference type="GO" id="GO:0000707">
    <property type="term" value="P:meiotic DNA recombinase assembly"/>
    <property type="evidence" value="ECO:0007669"/>
    <property type="project" value="TreeGrafter"/>
</dbReference>
<dbReference type="Proteomes" id="UP000324832">
    <property type="component" value="Unassembled WGS sequence"/>
</dbReference>
<dbReference type="PANTHER" id="PTHR46239:SF1">
    <property type="entry name" value="DNA REPAIR PROTEIN RAD51 HOMOLOG 3"/>
    <property type="match status" value="1"/>
</dbReference>
<feature type="domain" description="Rad51-like C-terminal" evidence="7">
    <location>
        <begin position="16"/>
        <end position="57"/>
    </location>
</feature>
<dbReference type="Gene3D" id="3.40.50.300">
    <property type="entry name" value="P-loop containing nucleotide triphosphate hydrolases"/>
    <property type="match status" value="2"/>
</dbReference>
<dbReference type="GO" id="GO:0033065">
    <property type="term" value="C:Rad51C-XRCC3 complex"/>
    <property type="evidence" value="ECO:0007669"/>
    <property type="project" value="TreeGrafter"/>
</dbReference>
<keyword evidence="6" id="KW-0539">Nucleus</keyword>
<keyword evidence="2" id="KW-0547">Nucleotide-binding</keyword>
<reference evidence="8 9" key="1">
    <citation type="submission" date="2017-07" db="EMBL/GenBank/DDBJ databases">
        <authorList>
            <person name="Talla V."/>
            <person name="Backstrom N."/>
        </authorList>
    </citation>
    <scope>NUCLEOTIDE SEQUENCE [LARGE SCALE GENOMIC DNA]</scope>
</reference>
<evidence type="ECO:0000256" key="4">
    <source>
        <dbReference type="ARBA" id="ARBA00022840"/>
    </source>
</evidence>
<protein>
    <recommendedName>
        <fullName evidence="7">Rad51-like C-terminal domain-containing protein</fullName>
    </recommendedName>
</protein>
<keyword evidence="3" id="KW-0227">DNA damage</keyword>
<dbReference type="Pfam" id="PF08423">
    <property type="entry name" value="Rad51"/>
    <property type="match status" value="1"/>
</dbReference>
<evidence type="ECO:0000313" key="8">
    <source>
        <dbReference type="EMBL" id="VVD03685.1"/>
    </source>
</evidence>
<evidence type="ECO:0000256" key="3">
    <source>
        <dbReference type="ARBA" id="ARBA00022763"/>
    </source>
</evidence>
<evidence type="ECO:0000259" key="7">
    <source>
        <dbReference type="Pfam" id="PF08423"/>
    </source>
</evidence>
<organism evidence="8 9">
    <name type="scientific">Leptidea sinapis</name>
    <dbReference type="NCBI Taxonomy" id="189913"/>
    <lineage>
        <taxon>Eukaryota</taxon>
        <taxon>Metazoa</taxon>
        <taxon>Ecdysozoa</taxon>
        <taxon>Arthropoda</taxon>
        <taxon>Hexapoda</taxon>
        <taxon>Insecta</taxon>
        <taxon>Pterygota</taxon>
        <taxon>Neoptera</taxon>
        <taxon>Endopterygota</taxon>
        <taxon>Lepidoptera</taxon>
        <taxon>Glossata</taxon>
        <taxon>Ditrysia</taxon>
        <taxon>Papilionoidea</taxon>
        <taxon>Pieridae</taxon>
        <taxon>Dismorphiinae</taxon>
        <taxon>Leptidea</taxon>
    </lineage>
</organism>
<proteinExistence type="predicted"/>
<keyword evidence="9" id="KW-1185">Reference proteome</keyword>
<gene>
    <name evidence="8" type="ORF">LSINAPIS_LOCUS13633</name>
</gene>
<evidence type="ECO:0000256" key="1">
    <source>
        <dbReference type="ARBA" id="ARBA00004123"/>
    </source>
</evidence>
<dbReference type="GO" id="GO:0000400">
    <property type="term" value="F:four-way junction DNA binding"/>
    <property type="evidence" value="ECO:0007669"/>
    <property type="project" value="TreeGrafter"/>
</dbReference>
<sequence length="140" mass="14890">MIINAAGLWQKETSLPTIATFSRSLDNVLGNNGIQLGSITEVLGLSGTGKTQLCSQITRRLGGRSSIVLMNQMSTRIGLSTGAVVGALGDGWAHRCNIRLLLSAPRNVDAERVAALLKSNSSPETVGRFRICQDGIRDIL</sequence>
<dbReference type="PANTHER" id="PTHR46239">
    <property type="entry name" value="DNA REPAIR PROTEIN RAD51 HOMOLOG 3 RAD51C"/>
    <property type="match status" value="1"/>
</dbReference>
<dbReference type="GO" id="GO:0033063">
    <property type="term" value="C:Rad51B-Rad51C-Rad51D-XRCC2 complex"/>
    <property type="evidence" value="ECO:0007669"/>
    <property type="project" value="TreeGrafter"/>
</dbReference>
<dbReference type="GO" id="GO:0007131">
    <property type="term" value="P:reciprocal meiotic recombination"/>
    <property type="evidence" value="ECO:0007669"/>
    <property type="project" value="TreeGrafter"/>
</dbReference>
<keyword evidence="5" id="KW-0234">DNA repair</keyword>
<dbReference type="InterPro" id="IPR027417">
    <property type="entry name" value="P-loop_NTPase"/>
</dbReference>
<accession>A0A5E4QZP3</accession>
<dbReference type="GO" id="GO:0008821">
    <property type="term" value="F:crossover junction DNA endonuclease activity"/>
    <property type="evidence" value="ECO:0007669"/>
    <property type="project" value="TreeGrafter"/>
</dbReference>
<evidence type="ECO:0000256" key="6">
    <source>
        <dbReference type="ARBA" id="ARBA00023242"/>
    </source>
</evidence>
<evidence type="ECO:0000256" key="5">
    <source>
        <dbReference type="ARBA" id="ARBA00023204"/>
    </source>
</evidence>
<dbReference type="InterPro" id="IPR052093">
    <property type="entry name" value="HR_Repair_Mediator"/>
</dbReference>